<evidence type="ECO:0000313" key="1">
    <source>
        <dbReference type="EMBL" id="CAG8771833.1"/>
    </source>
</evidence>
<accession>A0ABN7VHA5</accession>
<dbReference type="EMBL" id="CAJVQB010014990">
    <property type="protein sequence ID" value="CAG8771833.1"/>
    <property type="molecule type" value="Genomic_DNA"/>
</dbReference>
<keyword evidence="2" id="KW-1185">Reference proteome</keyword>
<evidence type="ECO:0000313" key="2">
    <source>
        <dbReference type="Proteomes" id="UP000789901"/>
    </source>
</evidence>
<gene>
    <name evidence="1" type="ORF">GMARGA_LOCUS18611</name>
</gene>
<sequence length="80" mass="9272">MSPQHRPIQDRAKEHLVLIVNAEVGEIDMVNDPDYDPEEDDDFLEKNPLYYVSKEYAEFCLENGEGYLPRDVAQDIVDQS</sequence>
<protein>
    <submittedName>
        <fullName evidence="1">17235_t:CDS:1</fullName>
    </submittedName>
</protein>
<dbReference type="Proteomes" id="UP000789901">
    <property type="component" value="Unassembled WGS sequence"/>
</dbReference>
<organism evidence="1 2">
    <name type="scientific">Gigaspora margarita</name>
    <dbReference type="NCBI Taxonomy" id="4874"/>
    <lineage>
        <taxon>Eukaryota</taxon>
        <taxon>Fungi</taxon>
        <taxon>Fungi incertae sedis</taxon>
        <taxon>Mucoromycota</taxon>
        <taxon>Glomeromycotina</taxon>
        <taxon>Glomeromycetes</taxon>
        <taxon>Diversisporales</taxon>
        <taxon>Gigasporaceae</taxon>
        <taxon>Gigaspora</taxon>
    </lineage>
</organism>
<proteinExistence type="predicted"/>
<comment type="caution">
    <text evidence="1">The sequence shown here is derived from an EMBL/GenBank/DDBJ whole genome shotgun (WGS) entry which is preliminary data.</text>
</comment>
<reference evidence="1 2" key="1">
    <citation type="submission" date="2021-06" db="EMBL/GenBank/DDBJ databases">
        <authorList>
            <person name="Kallberg Y."/>
            <person name="Tangrot J."/>
            <person name="Rosling A."/>
        </authorList>
    </citation>
    <scope>NUCLEOTIDE SEQUENCE [LARGE SCALE GENOMIC DNA]</scope>
    <source>
        <strain evidence="1 2">120-4 pot B 10/14</strain>
    </source>
</reference>
<name>A0ABN7VHA5_GIGMA</name>